<dbReference type="SUPFAM" id="SSF52540">
    <property type="entry name" value="P-loop containing nucleoside triphosphate hydrolases"/>
    <property type="match status" value="1"/>
</dbReference>
<protein>
    <submittedName>
        <fullName evidence="5">TEC protein</fullName>
    </submittedName>
</protein>
<evidence type="ECO:0000256" key="3">
    <source>
        <dbReference type="SAM" id="MobiDB-lite"/>
    </source>
</evidence>
<accession>A0A8J9ZW14</accession>
<keyword evidence="6" id="KW-1185">Reference proteome</keyword>
<sequence length="1015" mass="115258">MADGTATTQEKGEDEEGLTEEVIANCNVKVARRISTRYNIPIDGLQGLPEIRERFRKHIHLKQGAEQESREVLHVVSDLKDKDDSSRRRLQGLLQEMHKILETCDAKILEQLECEPDTTDHKIKMAHHLEKLQSTDCPILVAGETSSGKSSLINVLLGEDFLPSRHLSCSSVICKVQYGEKKKAIVHFKDKRTPPATIPLPAGMADLAKHLFKKSDREKESECKEVDIYLPLDYLKSGIFIVDSPGIGESDVMTAAVMEYLQQAFAFIYVIKSDNAGGVQEDRLKKLLKDARKSRKQDKFINPASAIFVCNRWDLVESHGPAEADKVKMDIIRKLRACWSGLQDHQVFFMNTERAARDLEAGYVADDLARLIKGIEDLIPRTFQVKIQLSWSWVWYMVWRALHLIKSFLLKSTVTGSDLHKRYERAKDEIKRLQQSTNKILSDRKDELEKTTRELVDLMGTFLLEKTTESDMQSWAESEVPEVVKGAEWDVLQYQVESCVTARLEELIDDWEMKMKHFQTKIDGMMKTTIAGMNDVEVQLSEVEEELHSPGGHRRSIVLQPQKPRSPQKGVRDLVDLSTEHLDLSDKILLGITSPLMATFGVIGAVAASPVLAVMGIQALKKKYTDQQERRKYKADKCKYVAERAMEKLEDFRANAESIRKYVQERLKPVQDYLQAFEDNLPKKVKAQLELMERIAQDQRTARELASDYQPLLEKVSGMKTKLALFELEELNLLDPCRVECEATQSLTDTPQGASTSLKKGKATKSDGTRIDATIKSYKNKIDDTTVGDFSTVRKLNHDNILRFVGICFSDEIPQLVLQAADGSLRKHLQKVTVMMVNFGRNILPAMRGVCAGLQYLHSKQLVSFGLSQDTIMVVEGEQDSDRFKLAHVSEPRALHLSPEDYSGPAGPYVYLPPEVLREGVTYDSRSDMYALGLMMWEVWYDQKVFYDAVEDINLRSFIATGAQPETSGHHKHPTVEEEAGETWRTIIQECLVTPDKRNLTPSQAIEKLEDINWR</sequence>
<gene>
    <name evidence="5" type="primary">TEC</name>
    <name evidence="5" type="ORF">BLAG_LOCUS17868</name>
</gene>
<dbReference type="Pfam" id="PF00350">
    <property type="entry name" value="Dynamin_N"/>
    <property type="match status" value="1"/>
</dbReference>
<keyword evidence="2" id="KW-0175">Coiled coil</keyword>
<dbReference type="OrthoDB" id="8927528at2759"/>
<dbReference type="Pfam" id="PF07714">
    <property type="entry name" value="PK_Tyr_Ser-Thr"/>
    <property type="match status" value="1"/>
</dbReference>
<dbReference type="Gene3D" id="3.40.50.300">
    <property type="entry name" value="P-loop containing nucleotide triphosphate hydrolases"/>
    <property type="match status" value="1"/>
</dbReference>
<evidence type="ECO:0000256" key="2">
    <source>
        <dbReference type="SAM" id="Coils"/>
    </source>
</evidence>
<dbReference type="Gene3D" id="3.30.200.20">
    <property type="entry name" value="Phosphorylase Kinase, domain 1"/>
    <property type="match status" value="1"/>
</dbReference>
<dbReference type="InterPro" id="IPR027417">
    <property type="entry name" value="P-loop_NTPase"/>
</dbReference>
<dbReference type="GO" id="GO:0005524">
    <property type="term" value="F:ATP binding"/>
    <property type="evidence" value="ECO:0007669"/>
    <property type="project" value="InterPro"/>
</dbReference>
<dbReference type="PANTHER" id="PTHR26392">
    <property type="entry name" value="MITOGEN-ACTIVATED PROTEIN KINASE KINASE KINASE 7-RELATED"/>
    <property type="match status" value="1"/>
</dbReference>
<proteinExistence type="inferred from homology"/>
<feature type="domain" description="Protein kinase" evidence="4">
    <location>
        <begin position="744"/>
        <end position="1012"/>
    </location>
</feature>
<dbReference type="PANTHER" id="PTHR26392:SF92">
    <property type="entry name" value="PROTEIN KINASE DOMAIN-CONTAINING PROTEIN"/>
    <property type="match status" value="1"/>
</dbReference>
<dbReference type="SUPFAM" id="SSF56112">
    <property type="entry name" value="Protein kinase-like (PK-like)"/>
    <property type="match status" value="1"/>
</dbReference>
<reference evidence="5" key="1">
    <citation type="submission" date="2022-01" db="EMBL/GenBank/DDBJ databases">
        <authorList>
            <person name="Braso-Vives M."/>
        </authorList>
    </citation>
    <scope>NUCLEOTIDE SEQUENCE</scope>
</reference>
<evidence type="ECO:0000313" key="6">
    <source>
        <dbReference type="Proteomes" id="UP000838412"/>
    </source>
</evidence>
<organism evidence="5 6">
    <name type="scientific">Branchiostoma lanceolatum</name>
    <name type="common">Common lancelet</name>
    <name type="synonym">Amphioxus lanceolatum</name>
    <dbReference type="NCBI Taxonomy" id="7740"/>
    <lineage>
        <taxon>Eukaryota</taxon>
        <taxon>Metazoa</taxon>
        <taxon>Chordata</taxon>
        <taxon>Cephalochordata</taxon>
        <taxon>Leptocardii</taxon>
        <taxon>Amphioxiformes</taxon>
        <taxon>Branchiostomatidae</taxon>
        <taxon>Branchiostoma</taxon>
    </lineage>
</organism>
<dbReference type="AlphaFoldDB" id="A0A8J9ZW14"/>
<evidence type="ECO:0000313" key="5">
    <source>
        <dbReference type="EMBL" id="CAH1263056.1"/>
    </source>
</evidence>
<dbReference type="Proteomes" id="UP000838412">
    <property type="component" value="Chromosome 4"/>
</dbReference>
<evidence type="ECO:0000259" key="4">
    <source>
        <dbReference type="PROSITE" id="PS50011"/>
    </source>
</evidence>
<dbReference type="PROSITE" id="PS50011">
    <property type="entry name" value="PROTEIN_KINASE_DOM"/>
    <property type="match status" value="1"/>
</dbReference>
<dbReference type="InterPro" id="IPR000719">
    <property type="entry name" value="Prot_kinase_dom"/>
</dbReference>
<dbReference type="EMBL" id="OV696689">
    <property type="protein sequence ID" value="CAH1263056.1"/>
    <property type="molecule type" value="Genomic_DNA"/>
</dbReference>
<feature type="coiled-coil region" evidence="2">
    <location>
        <begin position="416"/>
        <end position="443"/>
    </location>
</feature>
<name>A0A8J9ZW14_BRALA</name>
<dbReference type="InterPro" id="IPR011009">
    <property type="entry name" value="Kinase-like_dom_sf"/>
</dbReference>
<evidence type="ECO:0000256" key="1">
    <source>
        <dbReference type="ARBA" id="ARBA00008171"/>
    </source>
</evidence>
<comment type="similarity">
    <text evidence="1">Belongs to the protein kinase superfamily. TKL Ser/Thr protein kinase family. ROCO subfamily.</text>
</comment>
<dbReference type="Gene3D" id="1.10.510.10">
    <property type="entry name" value="Transferase(Phosphotransferase) domain 1"/>
    <property type="match status" value="1"/>
</dbReference>
<dbReference type="GO" id="GO:0004672">
    <property type="term" value="F:protein kinase activity"/>
    <property type="evidence" value="ECO:0007669"/>
    <property type="project" value="InterPro"/>
</dbReference>
<feature type="region of interest" description="Disordered" evidence="3">
    <location>
        <begin position="546"/>
        <end position="569"/>
    </location>
</feature>
<dbReference type="InterPro" id="IPR001245">
    <property type="entry name" value="Ser-Thr/Tyr_kinase_cat_dom"/>
</dbReference>
<dbReference type="InterPro" id="IPR045063">
    <property type="entry name" value="Dynamin_N"/>
</dbReference>